<name>A0A1L6TE15_PISSA</name>
<dbReference type="AlphaFoldDB" id="A0A1L6TE15"/>
<feature type="region of interest" description="Disordered" evidence="1">
    <location>
        <begin position="1063"/>
        <end position="1087"/>
    </location>
</feature>
<sequence>MPLKIDQIADVDDQGVRYKQSAPTLHFQLDGKEFKLHPLEMPLYFGDITDKKHFNFLALAASKLGEYVRHGLETYPEGEEDQKRRERKLAATLETQQALMALAPLLKLNRYSQCTGTELEQALQQVRDEINRIYPISDQGSQNYEINKALKEIIDHRLDKIQQAAAQKQDPVDISPLHLYPHVVDLSEALLEGLQEKSNLEYDRRDTRTVHTDDLYESIQHAKVPPRDPFNQRRGHGETLNDSNFGLFHQPSSKTAQTEERIAADEQAGVKEEPEYYFDPAHYDMNSAGIAKYCDLLSQPKFEVQKPIAIAAAADSEEHTTQTSAISLASETHVDKEERLSLAEQLKKRRANPTVTKKAAKKERYFDTNRAGSNDTLFKGPAAGAIAGALIGSAVPGLGTAIGAAIGAGIGWAASSIHHGASLKGVTRVSRAIQAATALPNYLLASLESGIRPLVRLGQDFARAFSTPDQRAYRARIVLELDLPDKNQEESLPTDNTTSIPVPAPTQLTLDMGESLSSIFVSIAAFTKGVADPLSSRFASNPTLGLFLQFAFAGTLGAGTALQAVGASHLNSAQATFLHLYNGVGNTFSGSTGPLAQGWAWLAPGKVAELLIADPLHCLATSNFRQSELFGHIARKIEAASDDPAQNAAAVAAKQALATAFTIALVGGAAHLAAPYLGEALKLVGMPPDMGSNEFGRLWNDILLLTKGSAIATSMMLFHNKPESVVRNTNEILNDILESYAKRDCEEDGQQAVREILTNLRTLHTLSPEDYASLRPEKQREVQDCYNALKEVFGVELMHSLIPGEKVGIRPPAPANLLGRVLSWPVSVVSGAGRVIGDICTLSPGKSLNRLAGSLTNAASGLLTFGAVLKNLVSRVISKPWRANVLTRQVAKRLPGFGGNEQEVADNLRAKYDNQRPERNWLLSPLKSWSRFQHWFQRGLTNLMHLCTARAMAGKNTLPKSPGLVEAELKAQGIEVSDGHPVFQGDRLDREPEPGREAHPDPELAREPEPQRASQRAMTADPSASGYVSFQGGLRSSGSFAEDALTSTSATRTVYTPFADNLGEGGPTGQQANPVFPQPAPKKSNASSVATPILQELLNADEATPPLLSAAQVAGM</sequence>
<dbReference type="RefSeq" id="WP_017376602.1">
    <property type="nucleotide sequence ID" value="NZ_CP012508.1"/>
</dbReference>
<gene>
    <name evidence="2" type="ORF">KU39_2519</name>
</gene>
<proteinExistence type="predicted"/>
<feature type="region of interest" description="Disordered" evidence="1">
    <location>
        <begin position="224"/>
        <end position="268"/>
    </location>
</feature>
<dbReference type="Proteomes" id="UP000029558">
    <property type="component" value="Chromosome"/>
</dbReference>
<feature type="compositionally biased region" description="Polar residues" evidence="1">
    <location>
        <begin position="240"/>
        <end position="256"/>
    </location>
</feature>
<dbReference type="EMBL" id="CP012508">
    <property type="protein sequence ID" value="ALB23695.1"/>
    <property type="molecule type" value="Genomic_DNA"/>
</dbReference>
<feature type="region of interest" description="Disordered" evidence="1">
    <location>
        <begin position="975"/>
        <end position="1029"/>
    </location>
</feature>
<protein>
    <submittedName>
        <fullName evidence="2">Cobyric acid synthase</fullName>
    </submittedName>
</protein>
<organism evidence="2 3">
    <name type="scientific">Piscirickettsia salmonis</name>
    <dbReference type="NCBI Taxonomy" id="1238"/>
    <lineage>
        <taxon>Bacteria</taxon>
        <taxon>Pseudomonadati</taxon>
        <taxon>Pseudomonadota</taxon>
        <taxon>Gammaproteobacteria</taxon>
        <taxon>Thiotrichales</taxon>
        <taxon>Piscirickettsiaceae</taxon>
        <taxon>Piscirickettsia</taxon>
    </lineage>
</organism>
<evidence type="ECO:0000313" key="2">
    <source>
        <dbReference type="EMBL" id="ALB23695.1"/>
    </source>
</evidence>
<evidence type="ECO:0000256" key="1">
    <source>
        <dbReference type="SAM" id="MobiDB-lite"/>
    </source>
</evidence>
<feature type="compositionally biased region" description="Basic and acidic residues" evidence="1">
    <location>
        <begin position="257"/>
        <end position="268"/>
    </location>
</feature>
<accession>A0A1L6TE15</accession>
<feature type="compositionally biased region" description="Basic and acidic residues" evidence="1">
    <location>
        <begin position="986"/>
        <end position="1010"/>
    </location>
</feature>
<reference evidence="2 3" key="1">
    <citation type="journal article" date="2014" name="Genome Announc.">
        <title>Comparative Genome Analysis of Two Isolates of the Fish Pathogen Piscirickettsia salmonis from Different Hosts Reveals Major Differences in Virulence-Associated Secretion Systems.</title>
        <authorList>
            <person name="Bohle H."/>
            <person name="Henriquez P."/>
            <person name="Grothusen H."/>
            <person name="Navas E."/>
            <person name="Sandoval A."/>
            <person name="Bustamante F."/>
            <person name="Bustos P."/>
            <person name="Mancilla M."/>
        </authorList>
    </citation>
    <scope>NUCLEOTIDE SEQUENCE [LARGE SCALE GENOMIC DNA]</scope>
    <source>
        <strain evidence="3">B1-32597</strain>
    </source>
</reference>
<evidence type="ECO:0000313" key="3">
    <source>
        <dbReference type="Proteomes" id="UP000029558"/>
    </source>
</evidence>